<protein>
    <submittedName>
        <fullName evidence="4">Prepilin peptidase</fullName>
        <ecNumber evidence="4">3.4.23.43</ecNumber>
    </submittedName>
</protein>
<dbReference type="RefSeq" id="WP_343871682.1">
    <property type="nucleotide sequence ID" value="NZ_BAAAIX010000001.1"/>
</dbReference>
<keyword evidence="2" id="KW-0472">Membrane</keyword>
<dbReference type="EMBL" id="JBHUFZ010000001">
    <property type="protein sequence ID" value="MFD1888613.1"/>
    <property type="molecule type" value="Genomic_DNA"/>
</dbReference>
<sequence>MDPGLVAAVSAGCAAASWATTRFAVPRLPEPPTEELDGDPSPGYAGLAGAGQQAASLALGAAAGTVAGLQPTPFLPLLAVLAGPVAALVLVDLRTTWLPLRLTHACWLLSGLAAVAPVLGGRAPSGLLQPLGGALAALAVFWLVWRLRAGLGFGDVRLAPMLGAGAAQLSWQHWQTWLLAGSLLGAVWGLASQAWRRRHPSPLGQAFPYGPALWLGLWASLLLA</sequence>
<organism evidence="4 5">
    <name type="scientific">Luteococcus peritonei</name>
    <dbReference type="NCBI Taxonomy" id="88874"/>
    <lineage>
        <taxon>Bacteria</taxon>
        <taxon>Bacillati</taxon>
        <taxon>Actinomycetota</taxon>
        <taxon>Actinomycetes</taxon>
        <taxon>Propionibacteriales</taxon>
        <taxon>Propionibacteriaceae</taxon>
        <taxon>Luteococcus</taxon>
    </lineage>
</organism>
<comment type="caution">
    <text evidence="4">The sequence shown here is derived from an EMBL/GenBank/DDBJ whole genome shotgun (WGS) entry which is preliminary data.</text>
</comment>
<reference evidence="5" key="1">
    <citation type="journal article" date="2019" name="Int. J. Syst. Evol. Microbiol.">
        <title>The Global Catalogue of Microorganisms (GCM) 10K type strain sequencing project: providing services to taxonomists for standard genome sequencing and annotation.</title>
        <authorList>
            <consortium name="The Broad Institute Genomics Platform"/>
            <consortium name="The Broad Institute Genome Sequencing Center for Infectious Disease"/>
            <person name="Wu L."/>
            <person name="Ma J."/>
        </authorList>
    </citation>
    <scope>NUCLEOTIDE SEQUENCE [LARGE SCALE GENOMIC DNA]</scope>
    <source>
        <strain evidence="5">CAIM 431</strain>
    </source>
</reference>
<keyword evidence="2" id="KW-1133">Transmembrane helix</keyword>
<keyword evidence="4" id="KW-0378">Hydrolase</keyword>
<name>A0ABW4RQQ0_9ACTN</name>
<proteinExistence type="inferred from homology"/>
<evidence type="ECO:0000256" key="2">
    <source>
        <dbReference type="SAM" id="Phobius"/>
    </source>
</evidence>
<dbReference type="Pfam" id="PF01478">
    <property type="entry name" value="Peptidase_A24"/>
    <property type="match status" value="1"/>
</dbReference>
<feature type="transmembrane region" description="Helical" evidence="2">
    <location>
        <begin position="127"/>
        <end position="145"/>
    </location>
</feature>
<dbReference type="Proteomes" id="UP001597326">
    <property type="component" value="Unassembled WGS sequence"/>
</dbReference>
<gene>
    <name evidence="4" type="ORF">ACFSCS_00220</name>
</gene>
<keyword evidence="5" id="KW-1185">Reference proteome</keyword>
<feature type="transmembrane region" description="Helical" evidence="2">
    <location>
        <begin position="74"/>
        <end position="93"/>
    </location>
</feature>
<comment type="similarity">
    <text evidence="1">Belongs to the peptidase A24 family.</text>
</comment>
<dbReference type="PANTHER" id="PTHR30487:SF0">
    <property type="entry name" value="PREPILIN LEADER PEPTIDASE_N-METHYLTRANSFERASE-RELATED"/>
    <property type="match status" value="1"/>
</dbReference>
<evidence type="ECO:0000313" key="5">
    <source>
        <dbReference type="Proteomes" id="UP001597326"/>
    </source>
</evidence>
<evidence type="ECO:0000259" key="3">
    <source>
        <dbReference type="Pfam" id="PF01478"/>
    </source>
</evidence>
<keyword evidence="2" id="KW-0812">Transmembrane</keyword>
<dbReference type="GO" id="GO:0004190">
    <property type="term" value="F:aspartic-type endopeptidase activity"/>
    <property type="evidence" value="ECO:0007669"/>
    <property type="project" value="UniProtKB-EC"/>
</dbReference>
<dbReference type="InterPro" id="IPR050882">
    <property type="entry name" value="Prepilin_peptidase/N-MTase"/>
</dbReference>
<dbReference type="EC" id="3.4.23.43" evidence="4"/>
<evidence type="ECO:0000313" key="4">
    <source>
        <dbReference type="EMBL" id="MFD1888613.1"/>
    </source>
</evidence>
<feature type="domain" description="Prepilin type IV endopeptidase peptidase" evidence="3">
    <location>
        <begin position="81"/>
        <end position="190"/>
    </location>
</feature>
<dbReference type="InterPro" id="IPR000045">
    <property type="entry name" value="Prepilin_IV_endopep_pep"/>
</dbReference>
<feature type="transmembrane region" description="Helical" evidence="2">
    <location>
        <begin position="105"/>
        <end position="121"/>
    </location>
</feature>
<evidence type="ECO:0000256" key="1">
    <source>
        <dbReference type="ARBA" id="ARBA00005801"/>
    </source>
</evidence>
<dbReference type="PANTHER" id="PTHR30487">
    <property type="entry name" value="TYPE 4 PREPILIN-LIKE PROTEINS LEADER PEPTIDE-PROCESSING ENZYME"/>
    <property type="match status" value="1"/>
</dbReference>
<accession>A0ABW4RQQ0</accession>